<dbReference type="SUPFAM" id="SSF52540">
    <property type="entry name" value="P-loop containing nucleoside triphosphate hydrolases"/>
    <property type="match status" value="2"/>
</dbReference>
<dbReference type="GO" id="GO:0016787">
    <property type="term" value="F:hydrolase activity"/>
    <property type="evidence" value="ECO:0007669"/>
    <property type="project" value="UniProtKB-KW"/>
</dbReference>
<reference evidence="9 10" key="1">
    <citation type="submission" date="2019-06" db="EMBL/GenBank/DDBJ databases">
        <title>Complete genome sequence of Janthinobacterium sp. SNU WT3 isolated from diseased rainbow trout.</title>
        <authorList>
            <person name="Oh W.T."/>
            <person name="Park S.C."/>
        </authorList>
    </citation>
    <scope>NUCLEOTIDE SEQUENCE [LARGE SCALE GENOMIC DNA]</scope>
    <source>
        <strain evidence="9 10">SNU WT3</strain>
    </source>
</reference>
<dbReference type="InterPro" id="IPR003593">
    <property type="entry name" value="AAA+_ATPase"/>
</dbReference>
<dbReference type="PIRSF" id="PIRSF039117">
    <property type="entry name" value="KaiC"/>
    <property type="match status" value="1"/>
</dbReference>
<keyword evidence="4" id="KW-0677">Repeat</keyword>
<keyword evidence="2" id="KW-0597">Phosphoprotein</keyword>
<dbReference type="InterPro" id="IPR051347">
    <property type="entry name" value="Circadian_clock_KaiC-rel"/>
</dbReference>
<dbReference type="InterPro" id="IPR027417">
    <property type="entry name" value="P-loop_NTPase"/>
</dbReference>
<feature type="region of interest" description="Disordered" evidence="7">
    <location>
        <begin position="1"/>
        <end position="24"/>
    </location>
</feature>
<evidence type="ECO:0000256" key="7">
    <source>
        <dbReference type="SAM" id="MobiDB-lite"/>
    </source>
</evidence>
<dbReference type="KEGG" id="jas:FJQ89_11430"/>
<organism evidence="9 10">
    <name type="scientific">Janthinobacterium tructae</name>
    <dbReference type="NCBI Taxonomy" id="2590869"/>
    <lineage>
        <taxon>Bacteria</taxon>
        <taxon>Pseudomonadati</taxon>
        <taxon>Pseudomonadota</taxon>
        <taxon>Betaproteobacteria</taxon>
        <taxon>Burkholderiales</taxon>
        <taxon>Oxalobacteraceae</taxon>
        <taxon>Janthinobacterium</taxon>
    </lineage>
</organism>
<dbReference type="PANTHER" id="PTHR42926:SF1">
    <property type="entry name" value="CIRCADIAN CLOCK OSCILLATOR PROTEIN KAIC 1"/>
    <property type="match status" value="1"/>
</dbReference>
<dbReference type="InterPro" id="IPR014774">
    <property type="entry name" value="KaiC-like_dom"/>
</dbReference>
<dbReference type="PROSITE" id="PS51146">
    <property type="entry name" value="KAIC"/>
    <property type="match status" value="2"/>
</dbReference>
<dbReference type="SMART" id="SM00382">
    <property type="entry name" value="AAA"/>
    <property type="match status" value="2"/>
</dbReference>
<evidence type="ECO:0000259" key="8">
    <source>
        <dbReference type="PROSITE" id="PS51146"/>
    </source>
</evidence>
<sequence length="510" mass="54751">MTAQAQGQVQGAQGTVQHGGASGLDAPPLLSTGVPGLDTVLTGGLLAERLYLVEGVPGTGKTTLALQFLAEGARNGLPVLYLALAESEIELRGAALSHGWDLAGIAIEEVAPSDDMLDPERQYTIFHPSEIELASTNQRILAAIDKHRPARLVLDSLSELQLLAENPLRYRRQVLALKRYLASRHCTTLLIDDRSALDDGLQVRSVAHCVISLELQNQAYGNDRRRVRVVKYRGVPFRSGTHDYKIARAGLVVYPRLVAADTRRDGDHRRLSSGVPELDAMTGGGLEEGMSTLISGPAGSGKSTLAAQFVHAATARGEPCAMFLFEEARSKLLNRADNVGMHLQAALDTGLLSAQQIDPAELTPGEFAQAVVDAAEQGARVIVIDSLNGYMHAVPDERFQSTYLHELLNYLGQRGVSTLLVGVQQNMLGTAMTTSADASYLADGVIMLRYYETEGEVRQAISVFKKRGSAHERSIRRFEISAQGIRIGPALAGFHGILSGLPTIGGTPLP</sequence>
<dbReference type="GO" id="GO:0004674">
    <property type="term" value="F:protein serine/threonine kinase activity"/>
    <property type="evidence" value="ECO:0007669"/>
    <property type="project" value="UniProtKB-EC"/>
</dbReference>
<evidence type="ECO:0000256" key="6">
    <source>
        <dbReference type="ARBA" id="ARBA00022801"/>
    </source>
</evidence>
<feature type="compositionally biased region" description="Low complexity" evidence="7">
    <location>
        <begin position="1"/>
        <end position="19"/>
    </location>
</feature>
<evidence type="ECO:0000313" key="10">
    <source>
        <dbReference type="Proteomes" id="UP000316665"/>
    </source>
</evidence>
<evidence type="ECO:0000313" key="9">
    <source>
        <dbReference type="EMBL" id="QDG74064.1"/>
    </source>
</evidence>
<dbReference type="EMBL" id="CP041185">
    <property type="protein sequence ID" value="QDG74064.1"/>
    <property type="molecule type" value="Genomic_DNA"/>
</dbReference>
<dbReference type="PANTHER" id="PTHR42926">
    <property type="match status" value="1"/>
</dbReference>
<dbReference type="RefSeq" id="WP_141172755.1">
    <property type="nucleotide sequence ID" value="NZ_CP041185.1"/>
</dbReference>
<proteinExistence type="predicted"/>
<keyword evidence="5" id="KW-0418">Kinase</keyword>
<keyword evidence="3" id="KW-0808">Transferase</keyword>
<evidence type="ECO:0000256" key="3">
    <source>
        <dbReference type="ARBA" id="ARBA00022679"/>
    </source>
</evidence>
<feature type="domain" description="KaiC" evidence="8">
    <location>
        <begin position="269"/>
        <end position="501"/>
    </location>
</feature>
<dbReference type="Pfam" id="PF06745">
    <property type="entry name" value="ATPase"/>
    <property type="match status" value="2"/>
</dbReference>
<keyword evidence="10" id="KW-1185">Reference proteome</keyword>
<name>A0A4Y6RNM3_9BURK</name>
<dbReference type="GO" id="GO:0005524">
    <property type="term" value="F:ATP binding"/>
    <property type="evidence" value="ECO:0007669"/>
    <property type="project" value="InterPro"/>
</dbReference>
<accession>A0A4Y6RNM3</accession>
<dbReference type="EC" id="2.7.11.1" evidence="1"/>
<evidence type="ECO:0000256" key="2">
    <source>
        <dbReference type="ARBA" id="ARBA00022553"/>
    </source>
</evidence>
<dbReference type="Proteomes" id="UP000316665">
    <property type="component" value="Chromosome"/>
</dbReference>
<evidence type="ECO:0000256" key="1">
    <source>
        <dbReference type="ARBA" id="ARBA00012513"/>
    </source>
</evidence>
<evidence type="ECO:0000256" key="4">
    <source>
        <dbReference type="ARBA" id="ARBA00022737"/>
    </source>
</evidence>
<gene>
    <name evidence="9" type="ORF">FJQ89_11430</name>
</gene>
<dbReference type="InterPro" id="IPR010624">
    <property type="entry name" value="KaiC_dom"/>
</dbReference>
<feature type="domain" description="KaiC" evidence="8">
    <location>
        <begin position="28"/>
        <end position="267"/>
    </location>
</feature>
<keyword evidence="6" id="KW-0378">Hydrolase</keyword>
<dbReference type="InterPro" id="IPR030665">
    <property type="entry name" value="KaiC"/>
</dbReference>
<evidence type="ECO:0000256" key="5">
    <source>
        <dbReference type="ARBA" id="ARBA00022777"/>
    </source>
</evidence>
<dbReference type="Gene3D" id="3.40.50.300">
    <property type="entry name" value="P-loop containing nucleotide triphosphate hydrolases"/>
    <property type="match status" value="2"/>
</dbReference>
<protein>
    <recommendedName>
        <fullName evidence="1">non-specific serine/threonine protein kinase</fullName>
        <ecNumber evidence="1">2.7.11.1</ecNumber>
    </recommendedName>
</protein>
<dbReference type="OrthoDB" id="9783783at2"/>
<dbReference type="AlphaFoldDB" id="A0A4Y6RNM3"/>